<dbReference type="OrthoDB" id="729130at2"/>
<name>A0A101UZW1_9ACTN</name>
<protein>
    <submittedName>
        <fullName evidence="3">Myo-inositol-1-phosphate synthase</fullName>
    </submittedName>
</protein>
<dbReference type="Pfam" id="PF07994">
    <property type="entry name" value="NAD_binding_5"/>
    <property type="match status" value="1"/>
</dbReference>
<dbReference type="AlphaFoldDB" id="A0A101UZW1"/>
<proteinExistence type="inferred from homology"/>
<dbReference type="Gene3D" id="3.30.360.10">
    <property type="entry name" value="Dihydrodipicolinate Reductase, domain 2"/>
    <property type="match status" value="1"/>
</dbReference>
<dbReference type="Gene3D" id="3.40.50.720">
    <property type="entry name" value="NAD(P)-binding Rossmann-like Domain"/>
    <property type="match status" value="1"/>
</dbReference>
<evidence type="ECO:0000313" key="4">
    <source>
        <dbReference type="Proteomes" id="UP000053260"/>
    </source>
</evidence>
<gene>
    <name evidence="3" type="ORF">AQJ91_17270</name>
</gene>
<reference evidence="3 4" key="1">
    <citation type="submission" date="2015-10" db="EMBL/GenBank/DDBJ databases">
        <title>Draft genome sequence of Streptomyces sp. RV15, isolated from a marine sponge.</title>
        <authorList>
            <person name="Ruckert C."/>
            <person name="Abdelmohsen U.R."/>
            <person name="Winkler A."/>
            <person name="Hentschel U."/>
            <person name="Kalinowski J."/>
            <person name="Kampfer P."/>
            <person name="Glaeser S."/>
        </authorList>
    </citation>
    <scope>NUCLEOTIDE SEQUENCE [LARGE SCALE GENOMIC DNA]</scope>
    <source>
        <strain evidence="3 4">RV15</strain>
    </source>
</reference>
<dbReference type="Proteomes" id="UP000053260">
    <property type="component" value="Unassembled WGS sequence"/>
</dbReference>
<keyword evidence="4" id="KW-1185">Reference proteome</keyword>
<dbReference type="InterPro" id="IPR036291">
    <property type="entry name" value="NAD(P)-bd_dom_sf"/>
</dbReference>
<accession>A0A101UZW1</accession>
<organism evidence="3 4">
    <name type="scientific">Streptomyces dysideae</name>
    <dbReference type="NCBI Taxonomy" id="909626"/>
    <lineage>
        <taxon>Bacteria</taxon>
        <taxon>Bacillati</taxon>
        <taxon>Actinomycetota</taxon>
        <taxon>Actinomycetes</taxon>
        <taxon>Kitasatosporales</taxon>
        <taxon>Streptomycetaceae</taxon>
        <taxon>Streptomyces</taxon>
    </lineage>
</organism>
<dbReference type="STRING" id="909626.AQJ91_17270"/>
<dbReference type="PIRSF" id="PIRSF015578">
    <property type="entry name" value="Myoinos-ppht_syn"/>
    <property type="match status" value="1"/>
</dbReference>
<feature type="domain" description="Myo-inositol-1-phosphate synthase GAPDH-like" evidence="2">
    <location>
        <begin position="207"/>
        <end position="311"/>
    </location>
</feature>
<dbReference type="GO" id="GO:0004512">
    <property type="term" value="F:inositol-3-phosphate synthase activity"/>
    <property type="evidence" value="ECO:0007669"/>
    <property type="project" value="InterPro"/>
</dbReference>
<dbReference type="GO" id="GO:0006021">
    <property type="term" value="P:inositol biosynthetic process"/>
    <property type="evidence" value="ECO:0007669"/>
    <property type="project" value="InterPro"/>
</dbReference>
<dbReference type="SUPFAM" id="SSF51735">
    <property type="entry name" value="NAD(P)-binding Rossmann-fold domains"/>
    <property type="match status" value="1"/>
</dbReference>
<evidence type="ECO:0000313" key="3">
    <source>
        <dbReference type="EMBL" id="KUO19903.1"/>
    </source>
</evidence>
<comment type="caution">
    <text evidence="3">The sequence shown here is derived from an EMBL/GenBank/DDBJ whole genome shotgun (WGS) entry which is preliminary data.</text>
</comment>
<dbReference type="PANTHER" id="PTHR11510">
    <property type="entry name" value="MYO-INOSITOL-1 PHOSPHATE SYNTHASE"/>
    <property type="match status" value="1"/>
</dbReference>
<dbReference type="InterPro" id="IPR013021">
    <property type="entry name" value="Myo-inos-1-P_Synthase_GAPDH"/>
</dbReference>
<comment type="similarity">
    <text evidence="1">Belongs to the myo-inositol 1-phosphate synthase family.</text>
</comment>
<dbReference type="EMBL" id="LMXB01000047">
    <property type="protein sequence ID" value="KUO19903.1"/>
    <property type="molecule type" value="Genomic_DNA"/>
</dbReference>
<dbReference type="FunFam" id="3.30.360.10:FF:000033">
    <property type="entry name" value="Myo-Inositol-1-Phosphate Synthase"/>
    <property type="match status" value="1"/>
</dbReference>
<sequence>MSASLPGTRVGVWLIGARGSVATTVVAGCAALTAGLHPPIGLATETPVFAGSGLPPLASLVFGGHDTVDCPLPKRAEALAAGGVLPAGLPAAVRAELSAADREIRPGGPLTGDARGEEELIAAFAADIRDFVRRCRLARAVVVNLASTEPTAAGDALPPSSLYAAAALRAGCPYVNFTPSTGLHHPALTSAAAASGLPHAGRDGKTGQTLLRSVLGPMFTQRALAVRAWSGTNLLGGGDGASLADPAAAAAKNAGKERVLADTLGTTPEGEVHIDDVPALGDWKTAWDHIAFDGFLGTRMILQTIWQGCDSALAAPLVLDLARLTARAHEAGLTGPLGELAFYFKDPVGEAPAGLAEQYGALTGFAKRLRDVDAGEPERRSGTGEEER</sequence>
<dbReference type="RefSeq" id="WP_067022005.1">
    <property type="nucleotide sequence ID" value="NZ_KQ949083.1"/>
</dbReference>
<dbReference type="SUPFAM" id="SSF55347">
    <property type="entry name" value="Glyceraldehyde-3-phosphate dehydrogenase-like, C-terminal domain"/>
    <property type="match status" value="1"/>
</dbReference>
<evidence type="ECO:0000259" key="2">
    <source>
        <dbReference type="Pfam" id="PF01658"/>
    </source>
</evidence>
<evidence type="ECO:0000256" key="1">
    <source>
        <dbReference type="ARBA" id="ARBA00010813"/>
    </source>
</evidence>
<dbReference type="GO" id="GO:0008654">
    <property type="term" value="P:phospholipid biosynthetic process"/>
    <property type="evidence" value="ECO:0007669"/>
    <property type="project" value="InterPro"/>
</dbReference>
<dbReference type="InterPro" id="IPR002587">
    <property type="entry name" value="Myo-inos-1-P_Synthase"/>
</dbReference>
<dbReference type="Pfam" id="PF01658">
    <property type="entry name" value="Inos-1-P_synth"/>
    <property type="match status" value="1"/>
</dbReference>